<keyword evidence="3" id="KW-1185">Reference proteome</keyword>
<gene>
    <name evidence="2" type="ORF">CLV25_1025</name>
</gene>
<evidence type="ECO:0000313" key="3">
    <source>
        <dbReference type="Proteomes" id="UP000294830"/>
    </source>
</evidence>
<dbReference type="EMBL" id="SLWB01000002">
    <property type="protein sequence ID" value="TCN72047.1"/>
    <property type="molecule type" value="Genomic_DNA"/>
</dbReference>
<accession>A0A4R2EU05</accession>
<evidence type="ECO:0000313" key="2">
    <source>
        <dbReference type="EMBL" id="TCN72047.1"/>
    </source>
</evidence>
<dbReference type="OrthoDB" id="1109163at2"/>
<sequence>MKLKSTKSWQIVCASLLLLAASYGIVRACAGGDWGEAYTSNYTPEVFVTDTTQTPFFYTWLFYYQIGFDTQHNERFNATNVADWNKYLKGSIDSPSIDYLLNRANDASIGRFADFFDGKALPDSLKLKVKGLSRSNSQHKEFILYLSYAKKCEQYAVFYNDYYWEAKRTLPSKAKLGELEKQLRTGFEKSTDQFLKERYWFQLVRYYFFYDSEKCIAEFENNRSMLSPSTMYYRTMAYAAGAYYATGKFSIANYYYSLIYDGSSQLKMVAHSSFHPQEESDWKQTLNLCKSKEERITLWQLLGISYADEVRSMKEIYKLSPRSSKLDLLLTRFVNKQETGNPYSQNSDSVKKAVAQDISWCQQVANDGKTSNPFLWNVSAGYLSFLMGDYPKSAQYYQKAAKSTPNNTLAQSQLRLLSLLTNIKLLPKITPSNEQSLLADLQWLYALSENSVDPRFRYYNAQSWVKTELSKKYMEQGDFVKAECFSTSSAFYASNDNVERMKAFFQNPKANAYEKFCMEMSEKKLADLWEYQAIRAAYSDSLDKAITLMENAGKTSTLPGNPFVGRKNDCHDCDHAAPQKVTYTKMSFLKRLKEHEAAIEAGNNVHANAFTVANAFYNMSHFGNARAFYEGSVIGAGHYAPYAIPDEFIAMLTSNKMAVKYYQIALKSATNNEQKAKCLFMMAKCERNEWYNSTLYSNKENEYRYDANQPDFIMWDSFKALKAYKNTKFYNEVINECGYFRKLIRG</sequence>
<evidence type="ECO:0000256" key="1">
    <source>
        <dbReference type="SAM" id="SignalP"/>
    </source>
</evidence>
<proteinExistence type="predicted"/>
<dbReference type="Proteomes" id="UP000294830">
    <property type="component" value="Unassembled WGS sequence"/>
</dbReference>
<evidence type="ECO:0008006" key="4">
    <source>
        <dbReference type="Google" id="ProtNLM"/>
    </source>
</evidence>
<dbReference type="RefSeq" id="WP_131838118.1">
    <property type="nucleotide sequence ID" value="NZ_SLWB01000002.1"/>
</dbReference>
<name>A0A4R2EU05_9BACT</name>
<feature type="signal peptide" evidence="1">
    <location>
        <begin position="1"/>
        <end position="28"/>
    </location>
</feature>
<reference evidence="2 3" key="1">
    <citation type="submission" date="2019-03" db="EMBL/GenBank/DDBJ databases">
        <title>Genomic Encyclopedia of Archaeal and Bacterial Type Strains, Phase II (KMG-II): from individual species to whole genera.</title>
        <authorList>
            <person name="Goeker M."/>
        </authorList>
    </citation>
    <scope>NUCLEOTIDE SEQUENCE [LARGE SCALE GENOMIC DNA]</scope>
    <source>
        <strain evidence="2 3">RL-C</strain>
    </source>
</reference>
<feature type="chain" id="PRO_5020967758" description="Tetratricopeptide repeat protein" evidence="1">
    <location>
        <begin position="29"/>
        <end position="746"/>
    </location>
</feature>
<organism evidence="2 3">
    <name type="scientific">Acetobacteroides hydrogenigenes</name>
    <dbReference type="NCBI Taxonomy" id="979970"/>
    <lineage>
        <taxon>Bacteria</taxon>
        <taxon>Pseudomonadati</taxon>
        <taxon>Bacteroidota</taxon>
        <taxon>Bacteroidia</taxon>
        <taxon>Bacteroidales</taxon>
        <taxon>Rikenellaceae</taxon>
        <taxon>Acetobacteroides</taxon>
    </lineage>
</organism>
<dbReference type="AlphaFoldDB" id="A0A4R2EU05"/>
<comment type="caution">
    <text evidence="2">The sequence shown here is derived from an EMBL/GenBank/DDBJ whole genome shotgun (WGS) entry which is preliminary data.</text>
</comment>
<protein>
    <recommendedName>
        <fullName evidence="4">Tetratricopeptide repeat protein</fullName>
    </recommendedName>
</protein>
<keyword evidence="1" id="KW-0732">Signal</keyword>